<dbReference type="SUPFAM" id="SSF53155">
    <property type="entry name" value="Methylated DNA-protein cysteine methyltransferase domain"/>
    <property type="match status" value="1"/>
</dbReference>
<accession>A0A069PV87</accession>
<comment type="similarity">
    <text evidence="2 9">Belongs to the MGMT family.</text>
</comment>
<reference evidence="12 13" key="1">
    <citation type="submission" date="2014-03" db="EMBL/GenBank/DDBJ databases">
        <title>Draft Genome Sequences of Four Burkholderia Strains.</title>
        <authorList>
            <person name="Liu X.Y."/>
            <person name="Li C.X."/>
            <person name="Xu J.H."/>
        </authorList>
    </citation>
    <scope>NUCLEOTIDE SEQUENCE [LARGE SCALE GENOMIC DNA]</scope>
    <source>
        <strain evidence="12 13">DSM 50014</strain>
    </source>
</reference>
<proteinExistence type="inferred from homology"/>
<dbReference type="PROSITE" id="PS00374">
    <property type="entry name" value="MGMT"/>
    <property type="match status" value="1"/>
</dbReference>
<dbReference type="PANTHER" id="PTHR10815">
    <property type="entry name" value="METHYLATED-DNA--PROTEIN-CYSTEINE METHYLTRANSFERASE"/>
    <property type="match status" value="1"/>
</dbReference>
<comment type="catalytic activity">
    <reaction evidence="8 9">
        <text>a 6-O-methyl-2'-deoxyguanosine in DNA + L-cysteinyl-[protein] = S-methyl-L-cysteinyl-[protein] + a 2'-deoxyguanosine in DNA</text>
        <dbReference type="Rhea" id="RHEA:24000"/>
        <dbReference type="Rhea" id="RHEA-COMP:10131"/>
        <dbReference type="Rhea" id="RHEA-COMP:10132"/>
        <dbReference type="Rhea" id="RHEA-COMP:11367"/>
        <dbReference type="Rhea" id="RHEA-COMP:11368"/>
        <dbReference type="ChEBI" id="CHEBI:29950"/>
        <dbReference type="ChEBI" id="CHEBI:82612"/>
        <dbReference type="ChEBI" id="CHEBI:85445"/>
        <dbReference type="ChEBI" id="CHEBI:85448"/>
        <dbReference type="EC" id="2.1.1.63"/>
    </reaction>
</comment>
<dbReference type="GO" id="GO:0005737">
    <property type="term" value="C:cytoplasm"/>
    <property type="evidence" value="ECO:0007669"/>
    <property type="project" value="UniProtKB-SubCell"/>
</dbReference>
<keyword evidence="6 9" id="KW-0227">DNA damage</keyword>
<dbReference type="InterPro" id="IPR001497">
    <property type="entry name" value="MethylDNA_cys_MeTrfase_AS"/>
</dbReference>
<dbReference type="Pfam" id="PF01035">
    <property type="entry name" value="DNA_binding_1"/>
    <property type="match status" value="1"/>
</dbReference>
<dbReference type="AlphaFoldDB" id="A0A069PV87"/>
<dbReference type="InterPro" id="IPR008332">
    <property type="entry name" value="MethylG_MeTrfase_N"/>
</dbReference>
<evidence type="ECO:0000256" key="3">
    <source>
        <dbReference type="ARBA" id="ARBA00022490"/>
    </source>
</evidence>
<evidence type="ECO:0000259" key="11">
    <source>
        <dbReference type="Pfam" id="PF02870"/>
    </source>
</evidence>
<dbReference type="EC" id="2.1.1.63" evidence="9"/>
<feature type="domain" description="Methylated-DNA-[protein]-cysteine S-methyltransferase DNA binding" evidence="10">
    <location>
        <begin position="82"/>
        <end position="161"/>
    </location>
</feature>
<dbReference type="GO" id="GO:0032259">
    <property type="term" value="P:methylation"/>
    <property type="evidence" value="ECO:0007669"/>
    <property type="project" value="UniProtKB-KW"/>
</dbReference>
<protein>
    <recommendedName>
        <fullName evidence="9">Methylated-DNA--protein-cysteine methyltransferase</fullName>
        <ecNumber evidence="9">2.1.1.63</ecNumber>
    </recommendedName>
    <alternativeName>
        <fullName evidence="9">6-O-methylguanine-DNA methyltransferase</fullName>
        <shortName evidence="9">MGMT</shortName>
    </alternativeName>
    <alternativeName>
        <fullName evidence="9">O-6-methylguanine-DNA-alkyltransferase</fullName>
    </alternativeName>
</protein>
<comment type="function">
    <text evidence="9">Involved in the cellular defense against the biological effects of O6-methylguanine (O6-MeG) and O4-methylthymine (O4-MeT) in DNA. Repairs the methylated nucleobase in DNA by stoichiometrically transferring the methyl group to a cysteine residue in the enzyme. This is a suicide reaction: the enzyme is irreversibly inactivated.</text>
</comment>
<dbReference type="PANTHER" id="PTHR10815:SF5">
    <property type="entry name" value="METHYLATED-DNA--PROTEIN-CYSTEINE METHYLTRANSFERASE"/>
    <property type="match status" value="1"/>
</dbReference>
<dbReference type="Gene3D" id="1.10.10.10">
    <property type="entry name" value="Winged helix-like DNA-binding domain superfamily/Winged helix DNA-binding domain"/>
    <property type="match status" value="1"/>
</dbReference>
<dbReference type="EMBL" id="JFHC01000030">
    <property type="protein sequence ID" value="KDR41241.1"/>
    <property type="molecule type" value="Genomic_DNA"/>
</dbReference>
<evidence type="ECO:0000256" key="1">
    <source>
        <dbReference type="ARBA" id="ARBA00001286"/>
    </source>
</evidence>
<keyword evidence="7 9" id="KW-0234">DNA repair</keyword>
<dbReference type="InterPro" id="IPR036631">
    <property type="entry name" value="MGMT_N_sf"/>
</dbReference>
<evidence type="ECO:0000259" key="10">
    <source>
        <dbReference type="Pfam" id="PF01035"/>
    </source>
</evidence>
<dbReference type="InterPro" id="IPR036217">
    <property type="entry name" value="MethylDNA_cys_MeTrfase_DNAb"/>
</dbReference>
<evidence type="ECO:0000256" key="6">
    <source>
        <dbReference type="ARBA" id="ARBA00022763"/>
    </source>
</evidence>
<evidence type="ECO:0000256" key="7">
    <source>
        <dbReference type="ARBA" id="ARBA00023204"/>
    </source>
</evidence>
<dbReference type="InterPro" id="IPR036388">
    <property type="entry name" value="WH-like_DNA-bd_sf"/>
</dbReference>
<dbReference type="RefSeq" id="WP_035931233.1">
    <property type="nucleotide sequence ID" value="NZ_CADFFX010000005.1"/>
</dbReference>
<comment type="subcellular location">
    <subcellularLocation>
        <location evidence="9">Cytoplasm</location>
    </subcellularLocation>
</comment>
<dbReference type="SUPFAM" id="SSF46767">
    <property type="entry name" value="Methylated DNA-protein cysteine methyltransferase, C-terminal domain"/>
    <property type="match status" value="1"/>
</dbReference>
<keyword evidence="13" id="KW-1185">Reference proteome</keyword>
<feature type="domain" description="Methylguanine DNA methyltransferase ribonuclease-like" evidence="11">
    <location>
        <begin position="4"/>
        <end position="77"/>
    </location>
</feature>
<gene>
    <name evidence="12" type="ORF">BG61_20365</name>
</gene>
<dbReference type="GO" id="GO:0006307">
    <property type="term" value="P:DNA alkylation repair"/>
    <property type="evidence" value="ECO:0007669"/>
    <property type="project" value="UniProtKB-UniRule"/>
</dbReference>
<dbReference type="HAMAP" id="MF_00772">
    <property type="entry name" value="OGT"/>
    <property type="match status" value="1"/>
</dbReference>
<dbReference type="NCBIfam" id="TIGR00589">
    <property type="entry name" value="ogt"/>
    <property type="match status" value="1"/>
</dbReference>
<dbReference type="InterPro" id="IPR023546">
    <property type="entry name" value="MGMT"/>
</dbReference>
<evidence type="ECO:0000313" key="13">
    <source>
        <dbReference type="Proteomes" id="UP000027466"/>
    </source>
</evidence>
<dbReference type="Gene3D" id="3.30.160.70">
    <property type="entry name" value="Methylated DNA-protein cysteine methyltransferase domain"/>
    <property type="match status" value="1"/>
</dbReference>
<dbReference type="FunFam" id="1.10.10.10:FF:000214">
    <property type="entry name" value="Methylated-DNA--protein-cysteine methyltransferase"/>
    <property type="match status" value="1"/>
</dbReference>
<dbReference type="CDD" id="cd06445">
    <property type="entry name" value="ATase"/>
    <property type="match status" value="1"/>
</dbReference>
<evidence type="ECO:0000313" key="12">
    <source>
        <dbReference type="EMBL" id="KDR41241.1"/>
    </source>
</evidence>
<comment type="miscellaneous">
    <text evidence="9">This enzyme catalyzes only one turnover and therefore is not strictly catalytic. According to one definition, an enzyme is a biocatalyst that acts repeatedly and over many reaction cycles.</text>
</comment>
<dbReference type="GO" id="GO:0003908">
    <property type="term" value="F:methylated-DNA-[protein]-cysteine S-methyltransferase activity"/>
    <property type="evidence" value="ECO:0007669"/>
    <property type="project" value="UniProtKB-UniRule"/>
</dbReference>
<evidence type="ECO:0000256" key="5">
    <source>
        <dbReference type="ARBA" id="ARBA00022679"/>
    </source>
</evidence>
<dbReference type="Proteomes" id="UP000027466">
    <property type="component" value="Unassembled WGS sequence"/>
</dbReference>
<evidence type="ECO:0000256" key="4">
    <source>
        <dbReference type="ARBA" id="ARBA00022603"/>
    </source>
</evidence>
<evidence type="ECO:0000256" key="9">
    <source>
        <dbReference type="HAMAP-Rule" id="MF_00772"/>
    </source>
</evidence>
<keyword evidence="4 9" id="KW-0489">Methyltransferase</keyword>
<keyword evidence="5 9" id="KW-0808">Transferase</keyword>
<comment type="caution">
    <text evidence="12">The sequence shown here is derived from an EMBL/GenBank/DDBJ whole genome shotgun (WGS) entry which is preliminary data.</text>
</comment>
<dbReference type="STRING" id="60547.GCA_000751215_02847"/>
<name>A0A069PV87_9BURK</name>
<sequence>MIECHVAPSPLGHILYRAEGDSLTGLFFVGQKHFPAGLPEPTLSDGGPASRVIREAREQVDDYFAGERRVFSLKLRLDGTTFQQRVWSALQEIAFGDAWTYGDLARRLGLPAGSSRAVGGANGRNPVAIIVPCHRVIGGNGELTGYAGGVERKQHLLTLEGGPGRAQLTLF</sequence>
<organism evidence="12 13">
    <name type="scientific">Caballeronia glathei</name>
    <dbReference type="NCBI Taxonomy" id="60547"/>
    <lineage>
        <taxon>Bacteria</taxon>
        <taxon>Pseudomonadati</taxon>
        <taxon>Pseudomonadota</taxon>
        <taxon>Betaproteobacteria</taxon>
        <taxon>Burkholderiales</taxon>
        <taxon>Burkholderiaceae</taxon>
        <taxon>Caballeronia</taxon>
    </lineage>
</organism>
<dbReference type="Pfam" id="PF02870">
    <property type="entry name" value="Methyltransf_1N"/>
    <property type="match status" value="1"/>
</dbReference>
<keyword evidence="3 9" id="KW-0963">Cytoplasm</keyword>
<feature type="active site" description="Nucleophile; methyl group acceptor" evidence="9">
    <location>
        <position position="133"/>
    </location>
</feature>
<comment type="catalytic activity">
    <reaction evidence="1 9">
        <text>a 4-O-methyl-thymidine in DNA + L-cysteinyl-[protein] = a thymidine in DNA + S-methyl-L-cysteinyl-[protein]</text>
        <dbReference type="Rhea" id="RHEA:53428"/>
        <dbReference type="Rhea" id="RHEA-COMP:10131"/>
        <dbReference type="Rhea" id="RHEA-COMP:10132"/>
        <dbReference type="Rhea" id="RHEA-COMP:13555"/>
        <dbReference type="Rhea" id="RHEA-COMP:13556"/>
        <dbReference type="ChEBI" id="CHEBI:29950"/>
        <dbReference type="ChEBI" id="CHEBI:82612"/>
        <dbReference type="ChEBI" id="CHEBI:137386"/>
        <dbReference type="ChEBI" id="CHEBI:137387"/>
        <dbReference type="EC" id="2.1.1.63"/>
    </reaction>
</comment>
<evidence type="ECO:0000256" key="2">
    <source>
        <dbReference type="ARBA" id="ARBA00008711"/>
    </source>
</evidence>
<evidence type="ECO:0000256" key="8">
    <source>
        <dbReference type="ARBA" id="ARBA00049348"/>
    </source>
</evidence>
<dbReference type="InterPro" id="IPR014048">
    <property type="entry name" value="MethylDNA_cys_MeTrfase_DNA-bd"/>
</dbReference>